<dbReference type="PROSITE" id="PS00012">
    <property type="entry name" value="PHOSPHOPANTETHEINE"/>
    <property type="match status" value="1"/>
</dbReference>
<sequence>MTNVTASRQWNAEQLEDWLIERVANIQELPPDDVDPDMPFSSLGLDSVDVMDLIVELDELLGIEIESTIIWDYPTIRLLSGYLADLLSGTHALK</sequence>
<evidence type="ECO:0000259" key="3">
    <source>
        <dbReference type="PROSITE" id="PS50075"/>
    </source>
</evidence>
<dbReference type="EMBL" id="JACOFX010000002">
    <property type="protein sequence ID" value="MBC3907369.1"/>
    <property type="molecule type" value="Genomic_DNA"/>
</dbReference>
<dbReference type="Gene3D" id="1.10.1200.10">
    <property type="entry name" value="ACP-like"/>
    <property type="match status" value="1"/>
</dbReference>
<dbReference type="RefSeq" id="WP_186952838.1">
    <property type="nucleotide sequence ID" value="NZ_JACOFX010000002.1"/>
</dbReference>
<dbReference type="SMART" id="SM01294">
    <property type="entry name" value="PKS_PP_betabranch"/>
    <property type="match status" value="1"/>
</dbReference>
<dbReference type="InterPro" id="IPR006162">
    <property type="entry name" value="Ppantetheine_attach_site"/>
</dbReference>
<evidence type="ECO:0000313" key="5">
    <source>
        <dbReference type="Proteomes" id="UP000646911"/>
    </source>
</evidence>
<protein>
    <submittedName>
        <fullName evidence="4">Acyl carrier protein</fullName>
    </submittedName>
</protein>
<keyword evidence="1" id="KW-0596">Phosphopantetheine</keyword>
<accession>A0ABR6Z6H1</accession>
<organism evidence="4 5">
    <name type="scientific">Undibacterium umbellatum</name>
    <dbReference type="NCBI Taxonomy" id="2762300"/>
    <lineage>
        <taxon>Bacteria</taxon>
        <taxon>Pseudomonadati</taxon>
        <taxon>Pseudomonadota</taxon>
        <taxon>Betaproteobacteria</taxon>
        <taxon>Burkholderiales</taxon>
        <taxon>Oxalobacteraceae</taxon>
        <taxon>Undibacterium</taxon>
    </lineage>
</organism>
<feature type="domain" description="Carrier" evidence="3">
    <location>
        <begin position="10"/>
        <end position="87"/>
    </location>
</feature>
<dbReference type="InterPro" id="IPR020806">
    <property type="entry name" value="PKS_PP-bd"/>
</dbReference>
<dbReference type="InterPro" id="IPR009081">
    <property type="entry name" value="PP-bd_ACP"/>
</dbReference>
<reference evidence="4 5" key="1">
    <citation type="submission" date="2020-08" db="EMBL/GenBank/DDBJ databases">
        <title>Novel species isolated from subtropical streams in China.</title>
        <authorList>
            <person name="Lu H."/>
        </authorList>
    </citation>
    <scope>NUCLEOTIDE SEQUENCE [LARGE SCALE GENOMIC DNA]</scope>
    <source>
        <strain evidence="4 5">NL8W</strain>
    </source>
</reference>
<evidence type="ECO:0000256" key="2">
    <source>
        <dbReference type="ARBA" id="ARBA00022553"/>
    </source>
</evidence>
<comment type="caution">
    <text evidence="4">The sequence shown here is derived from an EMBL/GenBank/DDBJ whole genome shotgun (WGS) entry which is preliminary data.</text>
</comment>
<dbReference type="Proteomes" id="UP000646911">
    <property type="component" value="Unassembled WGS sequence"/>
</dbReference>
<proteinExistence type="predicted"/>
<name>A0ABR6Z6H1_9BURK</name>
<dbReference type="Pfam" id="PF00550">
    <property type="entry name" value="PP-binding"/>
    <property type="match status" value="1"/>
</dbReference>
<keyword evidence="2" id="KW-0597">Phosphoprotein</keyword>
<evidence type="ECO:0000313" key="4">
    <source>
        <dbReference type="EMBL" id="MBC3907369.1"/>
    </source>
</evidence>
<dbReference type="SMART" id="SM00823">
    <property type="entry name" value="PKS_PP"/>
    <property type="match status" value="1"/>
</dbReference>
<evidence type="ECO:0000256" key="1">
    <source>
        <dbReference type="ARBA" id="ARBA00022450"/>
    </source>
</evidence>
<dbReference type="InterPro" id="IPR036736">
    <property type="entry name" value="ACP-like_sf"/>
</dbReference>
<dbReference type="SUPFAM" id="SSF47336">
    <property type="entry name" value="ACP-like"/>
    <property type="match status" value="1"/>
</dbReference>
<dbReference type="PROSITE" id="PS50075">
    <property type="entry name" value="CARRIER"/>
    <property type="match status" value="1"/>
</dbReference>
<keyword evidence="5" id="KW-1185">Reference proteome</keyword>
<gene>
    <name evidence="4" type="ORF">H8L47_07320</name>
</gene>